<dbReference type="InterPro" id="IPR008988">
    <property type="entry name" value="Transcriptional_repressor_C"/>
</dbReference>
<name>A0A2A6RIP0_9CHLR</name>
<dbReference type="AlphaFoldDB" id="A0A2A6RIP0"/>
<dbReference type="PANTHER" id="PTHR43151">
    <property type="entry name" value="FEOA FAMILY PROTEIN"/>
    <property type="match status" value="1"/>
</dbReference>
<feature type="domain" description="Ferrous iron transporter FeoA-like" evidence="2">
    <location>
        <begin position="9"/>
        <end position="79"/>
    </location>
</feature>
<dbReference type="Proteomes" id="UP000220527">
    <property type="component" value="Unassembled WGS sequence"/>
</dbReference>
<dbReference type="InterPro" id="IPR038157">
    <property type="entry name" value="FeoA_core_dom"/>
</dbReference>
<sequence length="85" mass="9064">MKSQSEVSLPLPMASEGSHVRIVGFHGNQRNAHRLAELGMNPGVILTLLRNNGGSLLVAVGDTRLALNYGMAQAVLVCPLEREVS</sequence>
<evidence type="ECO:0000259" key="2">
    <source>
        <dbReference type="SMART" id="SM00899"/>
    </source>
</evidence>
<dbReference type="PANTHER" id="PTHR43151:SF1">
    <property type="entry name" value="SSR2333 PROTEIN"/>
    <property type="match status" value="1"/>
</dbReference>
<keyword evidence="4" id="KW-1185">Reference proteome</keyword>
<protein>
    <recommendedName>
        <fullName evidence="2">Ferrous iron transporter FeoA-like domain-containing protein</fullName>
    </recommendedName>
</protein>
<organism evidence="3 4">
    <name type="scientific">Candidatus Viridilinea mediisalina</name>
    <dbReference type="NCBI Taxonomy" id="2024553"/>
    <lineage>
        <taxon>Bacteria</taxon>
        <taxon>Bacillati</taxon>
        <taxon>Chloroflexota</taxon>
        <taxon>Chloroflexia</taxon>
        <taxon>Chloroflexales</taxon>
        <taxon>Chloroflexineae</taxon>
        <taxon>Oscillochloridaceae</taxon>
        <taxon>Candidatus Viridilinea</taxon>
    </lineage>
</organism>
<gene>
    <name evidence="3" type="ORF">CJ255_12080</name>
</gene>
<dbReference type="InterPro" id="IPR007167">
    <property type="entry name" value="Fe-transptr_FeoA-like"/>
</dbReference>
<dbReference type="OrthoDB" id="163764at2"/>
<dbReference type="SMART" id="SM00899">
    <property type="entry name" value="FeoA"/>
    <property type="match status" value="1"/>
</dbReference>
<comment type="caution">
    <text evidence="3">The sequence shown here is derived from an EMBL/GenBank/DDBJ whole genome shotgun (WGS) entry which is preliminary data.</text>
</comment>
<accession>A0A2A6RIP0</accession>
<dbReference type="EMBL" id="NQWI01000051">
    <property type="protein sequence ID" value="PDW02813.1"/>
    <property type="molecule type" value="Genomic_DNA"/>
</dbReference>
<dbReference type="GO" id="GO:0046914">
    <property type="term" value="F:transition metal ion binding"/>
    <property type="evidence" value="ECO:0007669"/>
    <property type="project" value="InterPro"/>
</dbReference>
<dbReference type="RefSeq" id="WP_097644359.1">
    <property type="nucleotide sequence ID" value="NZ_NQWI01000051.1"/>
</dbReference>
<proteinExistence type="predicted"/>
<dbReference type="Pfam" id="PF04023">
    <property type="entry name" value="FeoA"/>
    <property type="match status" value="1"/>
</dbReference>
<keyword evidence="1" id="KW-0408">Iron</keyword>
<dbReference type="InterPro" id="IPR053184">
    <property type="entry name" value="FeoA-like"/>
</dbReference>
<evidence type="ECO:0000256" key="1">
    <source>
        <dbReference type="ARBA" id="ARBA00023004"/>
    </source>
</evidence>
<evidence type="ECO:0000313" key="3">
    <source>
        <dbReference type="EMBL" id="PDW02813.1"/>
    </source>
</evidence>
<reference evidence="4" key="1">
    <citation type="submission" date="2017-08" db="EMBL/GenBank/DDBJ databases">
        <authorList>
            <person name="Grouzdev D.S."/>
            <person name="Gaisin V.A."/>
            <person name="Rysina M.S."/>
            <person name="Gorlenko V.M."/>
        </authorList>
    </citation>
    <scope>NUCLEOTIDE SEQUENCE [LARGE SCALE GENOMIC DNA]</scope>
    <source>
        <strain evidence="4">Kir15-3F</strain>
    </source>
</reference>
<dbReference type="Gene3D" id="2.30.30.90">
    <property type="match status" value="1"/>
</dbReference>
<evidence type="ECO:0000313" key="4">
    <source>
        <dbReference type="Proteomes" id="UP000220527"/>
    </source>
</evidence>
<dbReference type="SUPFAM" id="SSF50037">
    <property type="entry name" value="C-terminal domain of transcriptional repressors"/>
    <property type="match status" value="1"/>
</dbReference>